<dbReference type="EMBL" id="SOAA01000005">
    <property type="protein sequence ID" value="TDS33051.1"/>
    <property type="molecule type" value="Genomic_DNA"/>
</dbReference>
<reference evidence="2 12" key="3">
    <citation type="submission" date="2018-04" db="EMBL/GenBank/DDBJ databases">
        <title>Subsurface microbial communities from deep shales in Ohio and West Virginia, USA.</title>
        <authorList>
            <person name="Wrighton K."/>
        </authorList>
    </citation>
    <scope>NUCLEOTIDE SEQUENCE [LARGE SCALE GENOMIC DNA]</scope>
    <source>
        <strain evidence="8 13">DSMZ 11287</strain>
        <strain evidence="2 12">MSL28</strain>
    </source>
</reference>
<evidence type="ECO:0000313" key="3">
    <source>
        <dbReference type="EMBL" id="SDB96225.1"/>
    </source>
</evidence>
<evidence type="ECO:0000313" key="11">
    <source>
        <dbReference type="Proteomes" id="UP000199519"/>
    </source>
</evidence>
<sequence length="120" mass="13203">MEKELKNELGRIVIDEEVIAKTAGIAVMECYGLVGMSSRSVQDGLADLLGWDNISKGVGVDISEDKVYLDLNIIVEYGTNIHEVAHNVMERVRYTLEKKVGIEVVTIDVNVRGVRVGDAN</sequence>
<evidence type="ECO:0000313" key="6">
    <source>
        <dbReference type="EMBL" id="SES68968.1"/>
    </source>
</evidence>
<evidence type="ECO:0000313" key="8">
    <source>
        <dbReference type="EMBL" id="TDX48145.1"/>
    </source>
</evidence>
<evidence type="ECO:0000256" key="1">
    <source>
        <dbReference type="ARBA" id="ARBA00005721"/>
    </source>
</evidence>
<evidence type="ECO:0000313" key="5">
    <source>
        <dbReference type="EMBL" id="SDI07987.1"/>
    </source>
</evidence>
<dbReference type="EMBL" id="SOEF01000001">
    <property type="protein sequence ID" value="TDX48145.1"/>
    <property type="molecule type" value="Genomic_DNA"/>
</dbReference>
<reference evidence="7 14" key="4">
    <citation type="submission" date="2019-03" db="EMBL/GenBank/DDBJ databases">
        <title>Deep subsurface shale carbon reservoir microbial communities from Ohio and West Virginia, USA.</title>
        <authorList>
            <person name="Wrighton K."/>
        </authorList>
    </citation>
    <scope>NUCLEOTIDE SEQUENCE [LARGE SCALE GENOMIC DNA]</scope>
    <source>
        <strain evidence="7 14">UTICA-S4D12</strain>
    </source>
</reference>
<protein>
    <submittedName>
        <fullName evidence="2">Putative alkaline shock family protein YloU</fullName>
    </submittedName>
    <submittedName>
        <fullName evidence="3">Uncharacterized conserved protein YloU, alkaline shock protein (Asp23) family</fullName>
    </submittedName>
</protein>
<evidence type="ECO:0000313" key="10">
    <source>
        <dbReference type="Proteomes" id="UP000198945"/>
    </source>
</evidence>
<evidence type="ECO:0000313" key="2">
    <source>
        <dbReference type="EMBL" id="PXV69937.1"/>
    </source>
</evidence>
<dbReference type="Proteomes" id="UP000295758">
    <property type="component" value="Unassembled WGS sequence"/>
</dbReference>
<dbReference type="EMBL" id="FMYT01000001">
    <property type="protein sequence ID" value="SDB96225.1"/>
    <property type="molecule type" value="Genomic_DNA"/>
</dbReference>
<gene>
    <name evidence="7" type="ORF">BY453_10559</name>
    <name evidence="8" type="ORF">C7954_101114</name>
    <name evidence="2" type="ORF">C8C78_10266</name>
    <name evidence="3" type="ORF">SAMN04488597_10174</name>
    <name evidence="4" type="ORF">SAMN04488598_10398</name>
    <name evidence="6" type="ORF">SAMN04515652_10397</name>
    <name evidence="5" type="ORF">SAMN04515654_101200</name>
</gene>
<dbReference type="InterPro" id="IPR005531">
    <property type="entry name" value="Asp23"/>
</dbReference>
<evidence type="ECO:0000313" key="14">
    <source>
        <dbReference type="Proteomes" id="UP000295758"/>
    </source>
</evidence>
<evidence type="ECO:0000313" key="12">
    <source>
        <dbReference type="Proteomes" id="UP000247389"/>
    </source>
</evidence>
<evidence type="ECO:0000313" key="15">
    <source>
        <dbReference type="Proteomes" id="UP000324896"/>
    </source>
</evidence>
<dbReference type="Proteomes" id="UP000199519">
    <property type="component" value="Unassembled WGS sequence"/>
</dbReference>
<dbReference type="PANTHER" id="PTHR34297:SF2">
    <property type="entry name" value="ASP23_GLS24 FAMILY ENVELOPE STRESS RESPONSE PROTEIN"/>
    <property type="match status" value="1"/>
</dbReference>
<dbReference type="Proteomes" id="UP000247389">
    <property type="component" value="Unassembled WGS sequence"/>
</dbReference>
<dbReference type="OrthoDB" id="9791482at2"/>
<dbReference type="RefSeq" id="WP_073156113.1">
    <property type="nucleotide sequence ID" value="NZ_FMYT01000001.1"/>
</dbReference>
<organism evidence="3 15">
    <name type="scientific">Halanaerobium congolense</name>
    <dbReference type="NCBI Taxonomy" id="54121"/>
    <lineage>
        <taxon>Bacteria</taxon>
        <taxon>Bacillati</taxon>
        <taxon>Bacillota</taxon>
        <taxon>Clostridia</taxon>
        <taxon>Halanaerobiales</taxon>
        <taxon>Halanaerobiaceae</taxon>
        <taxon>Halanaerobium</taxon>
    </lineage>
</organism>
<dbReference type="Proteomes" id="UP000198945">
    <property type="component" value="Unassembled WGS sequence"/>
</dbReference>
<evidence type="ECO:0000313" key="7">
    <source>
        <dbReference type="EMBL" id="TDS33051.1"/>
    </source>
</evidence>
<keyword evidence="11" id="KW-1185">Reference proteome</keyword>
<dbReference type="EMBL" id="FOHG01000003">
    <property type="protein sequence ID" value="SES68968.1"/>
    <property type="molecule type" value="Genomic_DNA"/>
</dbReference>
<proteinExistence type="inferred from homology"/>
<evidence type="ECO:0000313" key="13">
    <source>
        <dbReference type="Proteomes" id="UP000295472"/>
    </source>
</evidence>
<dbReference type="Proteomes" id="UP000198612">
    <property type="component" value="Unassembled WGS sequence"/>
</dbReference>
<comment type="similarity">
    <text evidence="1">Belongs to the asp23 family.</text>
</comment>
<reference evidence="5 10" key="2">
    <citation type="submission" date="2016-10" db="EMBL/GenBank/DDBJ databases">
        <authorList>
            <person name="de Groot N.N."/>
        </authorList>
    </citation>
    <scope>NUCLEOTIDE SEQUENCE [LARGE SCALE GENOMIC DNA]</scope>
    <source>
        <strain evidence="5 10">WG7</strain>
    </source>
</reference>
<accession>A0A1G6HQT4</accession>
<dbReference type="EMBL" id="FNBJ01000003">
    <property type="protein sequence ID" value="SDE89920.1"/>
    <property type="molecule type" value="Genomic_DNA"/>
</dbReference>
<dbReference type="Proteomes" id="UP000324896">
    <property type="component" value="Unassembled WGS sequence"/>
</dbReference>
<dbReference type="PANTHER" id="PTHR34297">
    <property type="entry name" value="HYPOTHETICAL CYTOSOLIC PROTEIN-RELATED"/>
    <property type="match status" value="1"/>
</dbReference>
<evidence type="ECO:0000313" key="9">
    <source>
        <dbReference type="Proteomes" id="UP000198612"/>
    </source>
</evidence>
<dbReference type="EMBL" id="FNEH01000001">
    <property type="protein sequence ID" value="SDI07987.1"/>
    <property type="molecule type" value="Genomic_DNA"/>
</dbReference>
<reference evidence="9 11" key="1">
    <citation type="submission" date="2016-10" db="EMBL/GenBank/DDBJ databases">
        <authorList>
            <person name="Varghese N."/>
            <person name="Submissions S."/>
        </authorList>
    </citation>
    <scope>NUCLEOTIDE SEQUENCE [LARGE SCALE GENOMIC DNA]</scope>
    <source>
        <strain evidence="3 15">WG10</strain>
        <strain evidence="4 11">WG2</strain>
        <strain evidence="6 9">WG5</strain>
    </source>
</reference>
<dbReference type="EMBL" id="QICM01000002">
    <property type="protein sequence ID" value="PXV69937.1"/>
    <property type="molecule type" value="Genomic_DNA"/>
</dbReference>
<dbReference type="GeneID" id="57011528"/>
<dbReference type="AlphaFoldDB" id="A0A1G6HQT4"/>
<evidence type="ECO:0000313" key="4">
    <source>
        <dbReference type="EMBL" id="SDE89920.1"/>
    </source>
</evidence>
<dbReference type="STRING" id="54121.SAMN04515653_104142"/>
<dbReference type="Proteomes" id="UP000295472">
    <property type="component" value="Unassembled WGS sequence"/>
</dbReference>
<name>A0A1G6HQT4_9FIRM</name>
<dbReference type="Pfam" id="PF03780">
    <property type="entry name" value="Asp23"/>
    <property type="match status" value="1"/>
</dbReference>